<dbReference type="Pfam" id="PF01741">
    <property type="entry name" value="MscL"/>
    <property type="match status" value="1"/>
</dbReference>
<accession>A0A426QIP6</accession>
<dbReference type="OrthoDB" id="9810350at2"/>
<keyword evidence="5 11" id="KW-1003">Cell membrane</keyword>
<dbReference type="PRINTS" id="PR01264">
    <property type="entry name" value="MECHCHANNEL"/>
</dbReference>
<dbReference type="RefSeq" id="WP_125180928.1">
    <property type="nucleotide sequence ID" value="NZ_QZMU01000001.1"/>
</dbReference>
<evidence type="ECO:0000256" key="8">
    <source>
        <dbReference type="ARBA" id="ARBA00023065"/>
    </source>
</evidence>
<comment type="caution">
    <text evidence="12">The sequence shown here is derived from an EMBL/GenBank/DDBJ whole genome shotgun (WGS) entry which is preliminary data.</text>
</comment>
<dbReference type="NCBIfam" id="TIGR00220">
    <property type="entry name" value="mscL"/>
    <property type="match status" value="1"/>
</dbReference>
<evidence type="ECO:0000256" key="4">
    <source>
        <dbReference type="ARBA" id="ARBA00022448"/>
    </source>
</evidence>
<dbReference type="NCBIfam" id="NF001843">
    <property type="entry name" value="PRK00567.1-4"/>
    <property type="match status" value="1"/>
</dbReference>
<evidence type="ECO:0000313" key="12">
    <source>
        <dbReference type="EMBL" id="RRQ21586.1"/>
    </source>
</evidence>
<evidence type="ECO:0000256" key="10">
    <source>
        <dbReference type="ARBA" id="ARBA00023303"/>
    </source>
</evidence>
<evidence type="ECO:0000256" key="9">
    <source>
        <dbReference type="ARBA" id="ARBA00023136"/>
    </source>
</evidence>
<evidence type="ECO:0000256" key="11">
    <source>
        <dbReference type="HAMAP-Rule" id="MF_00115"/>
    </source>
</evidence>
<protein>
    <recommendedName>
        <fullName evidence="11">Large-conductance mechanosensitive channel</fullName>
    </recommendedName>
</protein>
<keyword evidence="6 11" id="KW-0812">Transmembrane</keyword>
<proteinExistence type="inferred from homology"/>
<keyword evidence="13" id="KW-1185">Reference proteome</keyword>
<evidence type="ECO:0000313" key="13">
    <source>
        <dbReference type="Proteomes" id="UP000287798"/>
    </source>
</evidence>
<sequence>MGMLKEFKEFAVKGNVVDMAVGIIIGLAFGKIVSSFVADLVMPSLGVLIGGVDFSDLVITLKAAEEGVEAVTLKYGAFIQTIFDFIIVAFAIFIAVKAINRMKRKEEAAPAAPPVPTNEEKLLTEIRDLLKK</sequence>
<evidence type="ECO:0000256" key="5">
    <source>
        <dbReference type="ARBA" id="ARBA00022475"/>
    </source>
</evidence>
<organism evidence="12 13">
    <name type="scientific">Thiohalobacter thiocyanaticus</name>
    <dbReference type="NCBI Taxonomy" id="585455"/>
    <lineage>
        <taxon>Bacteria</taxon>
        <taxon>Pseudomonadati</taxon>
        <taxon>Pseudomonadota</taxon>
        <taxon>Gammaproteobacteria</taxon>
        <taxon>Thiohalobacterales</taxon>
        <taxon>Thiohalobacteraceae</taxon>
        <taxon>Thiohalobacter</taxon>
    </lineage>
</organism>
<dbReference type="InterPro" id="IPR037673">
    <property type="entry name" value="MSC/AndL"/>
</dbReference>
<evidence type="ECO:0000256" key="6">
    <source>
        <dbReference type="ARBA" id="ARBA00022692"/>
    </source>
</evidence>
<comment type="similarity">
    <text evidence="2 11">Belongs to the MscL family.</text>
</comment>
<feature type="transmembrane region" description="Helical" evidence="11">
    <location>
        <begin position="75"/>
        <end position="96"/>
    </location>
</feature>
<gene>
    <name evidence="11 12" type="primary">mscL</name>
    <name evidence="12" type="ORF">D6C00_06280</name>
</gene>
<feature type="transmembrane region" description="Helical" evidence="11">
    <location>
        <begin position="20"/>
        <end position="38"/>
    </location>
</feature>
<dbReference type="EMBL" id="QZMU01000001">
    <property type="protein sequence ID" value="RRQ21586.1"/>
    <property type="molecule type" value="Genomic_DNA"/>
</dbReference>
<dbReference type="AlphaFoldDB" id="A0A426QIP6"/>
<dbReference type="InterPro" id="IPR001185">
    <property type="entry name" value="MS_channel"/>
</dbReference>
<dbReference type="Gene3D" id="1.10.1200.120">
    <property type="entry name" value="Large-conductance mechanosensitive channel, MscL, domain 1"/>
    <property type="match status" value="1"/>
</dbReference>
<evidence type="ECO:0000256" key="1">
    <source>
        <dbReference type="ARBA" id="ARBA00004651"/>
    </source>
</evidence>
<dbReference type="Proteomes" id="UP000287798">
    <property type="component" value="Unassembled WGS sequence"/>
</dbReference>
<keyword evidence="4 11" id="KW-0813">Transport</keyword>
<keyword evidence="11" id="KW-0997">Cell inner membrane</keyword>
<keyword evidence="10 11" id="KW-0407">Ion channel</keyword>
<comment type="subunit">
    <text evidence="3 11">Homopentamer.</text>
</comment>
<evidence type="ECO:0000256" key="2">
    <source>
        <dbReference type="ARBA" id="ARBA00007254"/>
    </source>
</evidence>
<comment type="subcellular location">
    <subcellularLocation>
        <location evidence="11">Cell inner membrane</location>
        <topology evidence="11">Multi-pass membrane protein</topology>
    </subcellularLocation>
    <subcellularLocation>
        <location evidence="1">Cell membrane</location>
        <topology evidence="1">Multi-pass membrane protein</topology>
    </subcellularLocation>
</comment>
<keyword evidence="8 11" id="KW-0406">Ion transport</keyword>
<dbReference type="PANTHER" id="PTHR30266:SF2">
    <property type="entry name" value="LARGE-CONDUCTANCE MECHANOSENSITIVE CHANNEL"/>
    <property type="match status" value="1"/>
</dbReference>
<dbReference type="GO" id="GO:0008381">
    <property type="term" value="F:mechanosensitive monoatomic ion channel activity"/>
    <property type="evidence" value="ECO:0007669"/>
    <property type="project" value="UniProtKB-UniRule"/>
</dbReference>
<comment type="function">
    <text evidence="11">Channel that opens in response to stretch forces in the membrane lipid bilayer. May participate in the regulation of osmotic pressure changes within the cell.</text>
</comment>
<dbReference type="GO" id="GO:0005886">
    <property type="term" value="C:plasma membrane"/>
    <property type="evidence" value="ECO:0007669"/>
    <property type="project" value="UniProtKB-SubCell"/>
</dbReference>
<reference evidence="12 13" key="1">
    <citation type="journal article" date="2010" name="Int. J. Syst. Evol. Microbiol.">
        <title>Thiohalobacter thiocyanaticus gen. nov., sp. nov., a moderately halophilic, sulfur-oxidizing gammaproteobacterium from hypersaline lakes, that utilizes thiocyanate.</title>
        <authorList>
            <person name="Sorokin D.Y."/>
            <person name="Kovaleva O.L."/>
            <person name="Tourova T.P."/>
            <person name="Muyzer G."/>
        </authorList>
    </citation>
    <scope>NUCLEOTIDE SEQUENCE [LARGE SCALE GENOMIC DNA]</scope>
    <source>
        <strain evidence="12 13">Hrh1</strain>
    </source>
</reference>
<dbReference type="InterPro" id="IPR036019">
    <property type="entry name" value="MscL_channel"/>
</dbReference>
<keyword evidence="9 11" id="KW-0472">Membrane</keyword>
<dbReference type="FunFam" id="1.10.1200.120:FF:000001">
    <property type="entry name" value="Large-conductance mechanosensitive channel"/>
    <property type="match status" value="1"/>
</dbReference>
<dbReference type="HAMAP" id="MF_00115">
    <property type="entry name" value="MscL"/>
    <property type="match status" value="1"/>
</dbReference>
<name>A0A426QIP6_9GAMM</name>
<dbReference type="PANTHER" id="PTHR30266">
    <property type="entry name" value="MECHANOSENSITIVE CHANNEL MSCL"/>
    <property type="match status" value="1"/>
</dbReference>
<dbReference type="PROSITE" id="PS01327">
    <property type="entry name" value="MSCL"/>
    <property type="match status" value="1"/>
</dbReference>
<dbReference type="SUPFAM" id="SSF81330">
    <property type="entry name" value="Gated mechanosensitive channel"/>
    <property type="match status" value="1"/>
</dbReference>
<keyword evidence="7 11" id="KW-1133">Transmembrane helix</keyword>
<dbReference type="InterPro" id="IPR019823">
    <property type="entry name" value="Mechanosensitive_channel_CS"/>
</dbReference>
<evidence type="ECO:0000256" key="7">
    <source>
        <dbReference type="ARBA" id="ARBA00022989"/>
    </source>
</evidence>
<evidence type="ECO:0000256" key="3">
    <source>
        <dbReference type="ARBA" id="ARBA00011255"/>
    </source>
</evidence>